<evidence type="ECO:0000256" key="4">
    <source>
        <dbReference type="SAM" id="SignalP"/>
    </source>
</evidence>
<protein>
    <submittedName>
        <fullName evidence="6">Odorant-binding protein-like</fullName>
    </submittedName>
</protein>
<evidence type="ECO:0000256" key="2">
    <source>
        <dbReference type="ARBA" id="ARBA00006889"/>
    </source>
</evidence>
<dbReference type="Gene3D" id="2.40.128.20">
    <property type="match status" value="1"/>
</dbReference>
<dbReference type="GO" id="GO:0005549">
    <property type="term" value="F:odorant binding"/>
    <property type="evidence" value="ECO:0007669"/>
    <property type="project" value="TreeGrafter"/>
</dbReference>
<comment type="subcellular location">
    <subcellularLocation>
        <location evidence="1">Secreted</location>
    </subcellularLocation>
</comment>
<organism evidence="6">
    <name type="scientific">Ursus maritimus</name>
    <name type="common">Polar bear</name>
    <name type="synonym">Thalarctos maritimus</name>
    <dbReference type="NCBI Taxonomy" id="29073"/>
    <lineage>
        <taxon>Eukaryota</taxon>
        <taxon>Metazoa</taxon>
        <taxon>Chordata</taxon>
        <taxon>Craniata</taxon>
        <taxon>Vertebrata</taxon>
        <taxon>Euteleostomi</taxon>
        <taxon>Mammalia</taxon>
        <taxon>Eutheria</taxon>
        <taxon>Laurasiatheria</taxon>
        <taxon>Carnivora</taxon>
        <taxon>Caniformia</taxon>
        <taxon>Ursidae</taxon>
        <taxon>Ursus</taxon>
    </lineage>
</organism>
<sequence length="182" mass="20341">MKILLLSLVLAVVCDAQLPLIHQLTQLPGQWETMYLAASNPDKISDNGPFKGYMRRIEVDMARRQISFHFYAKINGQCTEKSVVGGIGTNNAITVDYEGTNDFQIIDMTPNSIIGYDVNVDEEGNTTDIVLLFGRGAQADEKAVEKFKQFTRQRNIPEENIIKVTGTGNVTTYIFFLNISLT</sequence>
<dbReference type="SUPFAM" id="SSF50814">
    <property type="entry name" value="Lipocalins"/>
    <property type="match status" value="1"/>
</dbReference>
<dbReference type="Ensembl" id="ENSUMAT00000031110.1">
    <property type="protein sequence ID" value="ENSUMAP00000026279.1"/>
    <property type="gene ID" value="ENSUMAG00000019132.1"/>
</dbReference>
<dbReference type="OMA" id="TAENAYI"/>
<evidence type="ECO:0000313" key="6">
    <source>
        <dbReference type="Ensembl" id="ENSUMAP00000026279"/>
    </source>
</evidence>
<dbReference type="PANTHER" id="PTHR11430">
    <property type="entry name" value="LIPOCALIN"/>
    <property type="match status" value="1"/>
</dbReference>
<name>A0A452UYR6_URSMA</name>
<keyword evidence="4" id="KW-0732">Signal</keyword>
<dbReference type="InterPro" id="IPR002448">
    <property type="entry name" value="OBP-like"/>
</dbReference>
<dbReference type="PANTHER" id="PTHR11430:SF65">
    <property type="entry name" value="ODORANT-BINDING PROTEIN 1A-RELATED"/>
    <property type="match status" value="1"/>
</dbReference>
<accession>A0A452UYR6</accession>
<evidence type="ECO:0000259" key="5">
    <source>
        <dbReference type="Pfam" id="PF00061"/>
    </source>
</evidence>
<evidence type="ECO:0000256" key="3">
    <source>
        <dbReference type="ARBA" id="ARBA00022525"/>
    </source>
</evidence>
<dbReference type="InterPro" id="IPR002345">
    <property type="entry name" value="Lipocalin"/>
</dbReference>
<dbReference type="InterPro" id="IPR012674">
    <property type="entry name" value="Calycin"/>
</dbReference>
<feature type="domain" description="Lipocalin/cytosolic fatty-acid binding" evidence="5">
    <location>
        <begin position="29"/>
        <end position="165"/>
    </location>
</feature>
<dbReference type="GeneTree" id="ENSGT01050000244868"/>
<comment type="similarity">
    <text evidence="2">Belongs to the calycin superfamily. Lipocalin family.</text>
</comment>
<dbReference type="Pfam" id="PF00061">
    <property type="entry name" value="Lipocalin"/>
    <property type="match status" value="1"/>
</dbReference>
<dbReference type="GO" id="GO:0036094">
    <property type="term" value="F:small molecule binding"/>
    <property type="evidence" value="ECO:0007669"/>
    <property type="project" value="InterPro"/>
</dbReference>
<dbReference type="InterPro" id="IPR000566">
    <property type="entry name" value="Lipocln_cytosolic_FA-bd_dom"/>
</dbReference>
<feature type="chain" id="PRO_5019557033" evidence="4">
    <location>
        <begin position="17"/>
        <end position="182"/>
    </location>
</feature>
<gene>
    <name evidence="6" type="primary">LOC103666339</name>
</gene>
<evidence type="ECO:0000256" key="1">
    <source>
        <dbReference type="ARBA" id="ARBA00004613"/>
    </source>
</evidence>
<proteinExistence type="inferred from homology"/>
<feature type="signal peptide" evidence="4">
    <location>
        <begin position="1"/>
        <end position="16"/>
    </location>
</feature>
<dbReference type="GO" id="GO:0005615">
    <property type="term" value="C:extracellular space"/>
    <property type="evidence" value="ECO:0007669"/>
    <property type="project" value="TreeGrafter"/>
</dbReference>
<reference evidence="6" key="1">
    <citation type="submission" date="2019-03" db="UniProtKB">
        <authorList>
            <consortium name="Ensembl"/>
        </authorList>
    </citation>
    <scope>IDENTIFICATION</scope>
</reference>
<dbReference type="AlphaFoldDB" id="A0A452UYR6"/>
<keyword evidence="3" id="KW-0964">Secreted</keyword>
<dbReference type="PRINTS" id="PR01173">
    <property type="entry name" value="ODORANTBNDNG"/>
</dbReference>